<protein>
    <recommendedName>
        <fullName evidence="3">Toxin-antitoxin system YwqK family antitoxin</fullName>
    </recommendedName>
</protein>
<organism evidence="2">
    <name type="scientific">marine metagenome</name>
    <dbReference type="NCBI Taxonomy" id="408172"/>
    <lineage>
        <taxon>unclassified sequences</taxon>
        <taxon>metagenomes</taxon>
        <taxon>ecological metagenomes</taxon>
    </lineage>
</organism>
<dbReference type="InterPro" id="IPR011652">
    <property type="entry name" value="MORN_2"/>
</dbReference>
<gene>
    <name evidence="2" type="ORF">METZ01_LOCUS480719</name>
</gene>
<evidence type="ECO:0000313" key="2">
    <source>
        <dbReference type="EMBL" id="SVE27865.1"/>
    </source>
</evidence>
<dbReference type="AlphaFoldDB" id="A0A383C899"/>
<name>A0A383C899_9ZZZZ</name>
<sequence>MGYKKHNIIYYYFSLILFGCFESELIVDRNDQLLHKDRGIIYYHNVPLSGIVNSQYPGNTTKSKQTYKSGKPNGPYTEWYPNGQIRYSKNFKDGMQEGKQKEWYWDGTLARIMKFQAGKQQGDQIGWKENGDLRFKYTYINGKRYGFMGSALCQPPEG</sequence>
<proteinExistence type="predicted"/>
<evidence type="ECO:0000256" key="1">
    <source>
        <dbReference type="SAM" id="Phobius"/>
    </source>
</evidence>
<dbReference type="PROSITE" id="PS51257">
    <property type="entry name" value="PROKAR_LIPOPROTEIN"/>
    <property type="match status" value="1"/>
</dbReference>
<keyword evidence="1" id="KW-0472">Membrane</keyword>
<dbReference type="EMBL" id="UINC01206300">
    <property type="protein sequence ID" value="SVE27865.1"/>
    <property type="molecule type" value="Genomic_DNA"/>
</dbReference>
<reference evidence="2" key="1">
    <citation type="submission" date="2018-05" db="EMBL/GenBank/DDBJ databases">
        <authorList>
            <person name="Lanie J.A."/>
            <person name="Ng W.-L."/>
            <person name="Kazmierczak K.M."/>
            <person name="Andrzejewski T.M."/>
            <person name="Davidsen T.M."/>
            <person name="Wayne K.J."/>
            <person name="Tettelin H."/>
            <person name="Glass J.I."/>
            <person name="Rusch D."/>
            <person name="Podicherti R."/>
            <person name="Tsui H.-C.T."/>
            <person name="Winkler M.E."/>
        </authorList>
    </citation>
    <scope>NUCLEOTIDE SEQUENCE</scope>
</reference>
<feature type="transmembrane region" description="Helical" evidence="1">
    <location>
        <begin position="9"/>
        <end position="27"/>
    </location>
</feature>
<dbReference type="Pfam" id="PF07661">
    <property type="entry name" value="MORN_2"/>
    <property type="match status" value="1"/>
</dbReference>
<accession>A0A383C899</accession>
<keyword evidence="1" id="KW-0812">Transmembrane</keyword>
<dbReference type="Gene3D" id="2.20.110.10">
    <property type="entry name" value="Histone H3 K4-specific methyltransferase SET7/9 N-terminal domain"/>
    <property type="match status" value="1"/>
</dbReference>
<evidence type="ECO:0008006" key="3">
    <source>
        <dbReference type="Google" id="ProtNLM"/>
    </source>
</evidence>
<keyword evidence="1" id="KW-1133">Transmembrane helix</keyword>
<dbReference type="SUPFAM" id="SSF82185">
    <property type="entry name" value="Histone H3 K4-specific methyltransferase SET7/9 N-terminal domain"/>
    <property type="match status" value="1"/>
</dbReference>